<organism evidence="1 2">
    <name type="scientific">Acidiphilium iwatense</name>
    <dbReference type="NCBI Taxonomy" id="768198"/>
    <lineage>
        <taxon>Bacteria</taxon>
        <taxon>Pseudomonadati</taxon>
        <taxon>Pseudomonadota</taxon>
        <taxon>Alphaproteobacteria</taxon>
        <taxon>Acetobacterales</taxon>
        <taxon>Acidocellaceae</taxon>
        <taxon>Acidiphilium</taxon>
    </lineage>
</organism>
<sequence length="315" mass="35348">MIRITAKLSTRYHPGLGEFEARSLPRSRLDPVFRSYARRLRPARPRAVSGKPLVFTTLFGDSAYEDCLDLTLTTLYRYGGYRGDILLLTDRPETMIRRRFARHCCGKLLIQPIDYADAETAMLQRFRLTEFGLDGYGPFLHLDSDILVLGPIAPILEATYGSSKFLIATEDRFCPQYRDIPAQALPEDGITDWYGVWLMKQRNSQIAHLRFANAGAFAFAGLALVHDLFADVFALGTAQRGTRFAHFGDQPILNILLHERHLGDFDVLDAALDYLRPIATPSRTRPFLHFNAIHGGPAKRAAMQGFLDACAIADA</sequence>
<proteinExistence type="predicted"/>
<dbReference type="InterPro" id="IPR029044">
    <property type="entry name" value="Nucleotide-diphossugar_trans"/>
</dbReference>
<dbReference type="RefSeq" id="WP_235703900.1">
    <property type="nucleotide sequence ID" value="NZ_JAKGBZ010000012.1"/>
</dbReference>
<name>A0ABS9DVA2_9PROT</name>
<protein>
    <submittedName>
        <fullName evidence="1">Glycosyltransferase</fullName>
    </submittedName>
</protein>
<evidence type="ECO:0000313" key="1">
    <source>
        <dbReference type="EMBL" id="MCF3946665.1"/>
    </source>
</evidence>
<accession>A0ABS9DVA2</accession>
<comment type="caution">
    <text evidence="1">The sequence shown here is derived from an EMBL/GenBank/DDBJ whole genome shotgun (WGS) entry which is preliminary data.</text>
</comment>
<reference evidence="1 2" key="1">
    <citation type="submission" date="2022-01" db="EMBL/GenBank/DDBJ databases">
        <authorList>
            <person name="Won M."/>
            <person name="Kim S.-J."/>
            <person name="Kwon S.-W."/>
        </authorList>
    </citation>
    <scope>NUCLEOTIDE SEQUENCE [LARGE SCALE GENOMIC DNA]</scope>
    <source>
        <strain evidence="1 2">KCTC 23505</strain>
    </source>
</reference>
<dbReference type="EMBL" id="JAKGBZ010000012">
    <property type="protein sequence ID" value="MCF3946665.1"/>
    <property type="molecule type" value="Genomic_DNA"/>
</dbReference>
<keyword evidence="2" id="KW-1185">Reference proteome</keyword>
<evidence type="ECO:0000313" key="2">
    <source>
        <dbReference type="Proteomes" id="UP001521209"/>
    </source>
</evidence>
<dbReference type="SUPFAM" id="SSF53448">
    <property type="entry name" value="Nucleotide-diphospho-sugar transferases"/>
    <property type="match status" value="1"/>
</dbReference>
<dbReference type="Proteomes" id="UP001521209">
    <property type="component" value="Unassembled WGS sequence"/>
</dbReference>
<gene>
    <name evidence="1" type="ORF">L2A60_08220</name>
</gene>
<dbReference type="Gene3D" id="3.90.550.10">
    <property type="entry name" value="Spore Coat Polysaccharide Biosynthesis Protein SpsA, Chain A"/>
    <property type="match status" value="1"/>
</dbReference>